<organism evidence="1 2">
    <name type="scientific">Aphis glycines</name>
    <name type="common">Soybean aphid</name>
    <dbReference type="NCBI Taxonomy" id="307491"/>
    <lineage>
        <taxon>Eukaryota</taxon>
        <taxon>Metazoa</taxon>
        <taxon>Ecdysozoa</taxon>
        <taxon>Arthropoda</taxon>
        <taxon>Hexapoda</taxon>
        <taxon>Insecta</taxon>
        <taxon>Pterygota</taxon>
        <taxon>Neoptera</taxon>
        <taxon>Paraneoptera</taxon>
        <taxon>Hemiptera</taxon>
        <taxon>Sternorrhyncha</taxon>
        <taxon>Aphidomorpha</taxon>
        <taxon>Aphidoidea</taxon>
        <taxon>Aphididae</taxon>
        <taxon>Aphidini</taxon>
        <taxon>Aphis</taxon>
        <taxon>Aphis</taxon>
    </lineage>
</organism>
<protein>
    <submittedName>
        <fullName evidence="1">Uncharacterized protein</fullName>
    </submittedName>
</protein>
<comment type="caution">
    <text evidence="1">The sequence shown here is derived from an EMBL/GenBank/DDBJ whole genome shotgun (WGS) entry which is preliminary data.</text>
</comment>
<accession>A0A6G0TV75</accession>
<proteinExistence type="predicted"/>
<evidence type="ECO:0000313" key="2">
    <source>
        <dbReference type="Proteomes" id="UP000475862"/>
    </source>
</evidence>
<sequence length="244" mass="26768">MKKCPGYMDRKVFEFGMEDAGPGPAAYGTRTTVGRLNRLPTVADAPSSSMHKRLDLSDETDGPGPVVYNLARLTCRGRALAPQYSMAKKLPVDGDLDNPGPAAYKPRVPVNGPVPKMLFPIIDPDPRAANPGSNVYKLPSTLSSKKITLAKKIDDLVDIKSPGPVYQTVPLNKYKSKAPQYSLAKKFEDPVLTNEIKGQSPSPQAYNPTLKYKYKVMPKFSFGMRRPDKFPPLVVCGDEVKITK</sequence>
<dbReference type="InterPro" id="IPR010736">
    <property type="entry name" value="SHIPPO-rpt"/>
</dbReference>
<name>A0A6G0TV75_APHGL</name>
<dbReference type="EMBL" id="VYZN01000017">
    <property type="protein sequence ID" value="KAE9538162.1"/>
    <property type="molecule type" value="Genomic_DNA"/>
</dbReference>
<dbReference type="OrthoDB" id="429991at2759"/>
<evidence type="ECO:0000313" key="1">
    <source>
        <dbReference type="EMBL" id="KAE9538162.1"/>
    </source>
</evidence>
<dbReference type="PANTHER" id="PTHR21580">
    <property type="entry name" value="SHIPPO-1-RELATED"/>
    <property type="match status" value="1"/>
</dbReference>
<dbReference type="Pfam" id="PF07004">
    <property type="entry name" value="SHIPPO-rpt"/>
    <property type="match status" value="1"/>
</dbReference>
<dbReference type="PANTHER" id="PTHR21580:SF28">
    <property type="entry name" value="BOREALIN N-TERMINAL DOMAIN-CONTAINING PROTEIN-RELATED"/>
    <property type="match status" value="1"/>
</dbReference>
<reference evidence="1 2" key="1">
    <citation type="submission" date="2019-08" db="EMBL/GenBank/DDBJ databases">
        <title>The genome of the soybean aphid Biotype 1, its phylome, world population structure and adaptation to the North American continent.</title>
        <authorList>
            <person name="Giordano R."/>
            <person name="Donthu R.K."/>
            <person name="Hernandez A.G."/>
            <person name="Wright C.L."/>
            <person name="Zimin A.V."/>
        </authorList>
    </citation>
    <scope>NUCLEOTIDE SEQUENCE [LARGE SCALE GENOMIC DNA]</scope>
    <source>
        <tissue evidence="1">Whole aphids</tissue>
    </source>
</reference>
<gene>
    <name evidence="1" type="ORF">AGLY_006134</name>
</gene>
<dbReference type="AlphaFoldDB" id="A0A6G0TV75"/>
<dbReference type="InterPro" id="IPR051291">
    <property type="entry name" value="CIMAP"/>
</dbReference>
<keyword evidence="2" id="KW-1185">Reference proteome</keyword>
<dbReference type="Proteomes" id="UP000475862">
    <property type="component" value="Unassembled WGS sequence"/>
</dbReference>